<feature type="chain" id="PRO_5046079832" evidence="2">
    <location>
        <begin position="24"/>
        <end position="425"/>
    </location>
</feature>
<gene>
    <name evidence="3" type="ORF">QHG74_14280</name>
</gene>
<evidence type="ECO:0000313" key="4">
    <source>
        <dbReference type="Proteomes" id="UP001292913"/>
    </source>
</evidence>
<comment type="caution">
    <text evidence="3">The sequence shown here is derived from an EMBL/GenBank/DDBJ whole genome shotgun (WGS) entry which is preliminary data.</text>
</comment>
<dbReference type="InterPro" id="IPR021958">
    <property type="entry name" value="DUF3575"/>
</dbReference>
<name>A0ABU5HSC1_9BACE</name>
<feature type="signal peptide" evidence="2">
    <location>
        <begin position="1"/>
        <end position="23"/>
    </location>
</feature>
<sequence>MKHGIYILAILMVLLSLSESGYAAVPFFTVVNDTIRRVVIYFDANKTNVDPCYKGNNQAIIALDSLLSGNLDTKNITSLNVVSFVSPDGDESYNKSLVTKRNDSIKEFLRRYELVNNVDKIHFCSKGEDWLEFRKLVASDTNLPDREEVLMLIDYHKDDITKRKQLLRKLNRGAAYRYMVRNIFPELRRSVIMIVGETTIIDREAFEPVSSVSGLFVSNQEEALPKNQPDKPVGESEEKQTCEVDVSEAEEPVKSKTVLAVKNNLLYDLALAPNIEVEIPIGKRWSLNTEYKCPWWLNSKHDFCYQLLSGGMEGRCWLGNRQKRNRLTGHFIGLYAEGGIYDFQLRGDGYQGKYYGAVGVTYGYAKQLAQHFSLEFSLGIGYLTTEYKKYTPYEGDIIWTNSGRYNFIGPTKAKVSLVWLITTKR</sequence>
<feature type="region of interest" description="Disordered" evidence="1">
    <location>
        <begin position="221"/>
        <end position="247"/>
    </location>
</feature>
<keyword evidence="2" id="KW-0732">Signal</keyword>
<protein>
    <submittedName>
        <fullName evidence="3">DUF3575 domain-containing protein</fullName>
    </submittedName>
</protein>
<dbReference type="EMBL" id="JARZAK010000008">
    <property type="protein sequence ID" value="MDY7258880.1"/>
    <property type="molecule type" value="Genomic_DNA"/>
</dbReference>
<reference evidence="3 4" key="1">
    <citation type="submission" date="2023-04" db="EMBL/GenBank/DDBJ databases">
        <title>Bacteroides pacosi sp. nov., isolated from the fecal material of an alpaca.</title>
        <authorList>
            <person name="Miller S."/>
            <person name="Hendry M."/>
            <person name="King J."/>
            <person name="Sankaranarayanan K."/>
            <person name="Lawson P.A."/>
        </authorList>
    </citation>
    <scope>NUCLEOTIDE SEQUENCE [LARGE SCALE GENOMIC DNA]</scope>
    <source>
        <strain evidence="3 4">A2-P53</strain>
    </source>
</reference>
<evidence type="ECO:0000256" key="1">
    <source>
        <dbReference type="SAM" id="MobiDB-lite"/>
    </source>
</evidence>
<evidence type="ECO:0000313" key="3">
    <source>
        <dbReference type="EMBL" id="MDY7258880.1"/>
    </source>
</evidence>
<evidence type="ECO:0000256" key="2">
    <source>
        <dbReference type="SAM" id="SignalP"/>
    </source>
</evidence>
<feature type="compositionally biased region" description="Basic and acidic residues" evidence="1">
    <location>
        <begin position="228"/>
        <end position="242"/>
    </location>
</feature>
<accession>A0ABU5HSC1</accession>
<proteinExistence type="predicted"/>
<dbReference type="Proteomes" id="UP001292913">
    <property type="component" value="Unassembled WGS sequence"/>
</dbReference>
<keyword evidence="4" id="KW-1185">Reference proteome</keyword>
<dbReference type="RefSeq" id="WP_322019621.1">
    <property type="nucleotide sequence ID" value="NZ_JARZAK010000008.1"/>
</dbReference>
<organism evidence="3 4">
    <name type="scientific">Bacteroides vicugnae</name>
    <dbReference type="NCBI Taxonomy" id="3037989"/>
    <lineage>
        <taxon>Bacteria</taxon>
        <taxon>Pseudomonadati</taxon>
        <taxon>Bacteroidota</taxon>
        <taxon>Bacteroidia</taxon>
        <taxon>Bacteroidales</taxon>
        <taxon>Bacteroidaceae</taxon>
        <taxon>Bacteroides</taxon>
    </lineage>
</organism>
<dbReference type="Pfam" id="PF12099">
    <property type="entry name" value="DUF3575"/>
    <property type="match status" value="1"/>
</dbReference>